<dbReference type="GO" id="GO:0008237">
    <property type="term" value="F:metallopeptidase activity"/>
    <property type="evidence" value="ECO:0007669"/>
    <property type="project" value="InterPro"/>
</dbReference>
<feature type="domain" description="Metalloprotease TldD/E C-terminal" evidence="3">
    <location>
        <begin position="231"/>
        <end position="446"/>
    </location>
</feature>
<dbReference type="SUPFAM" id="SSF111283">
    <property type="entry name" value="Putative modulator of DNA gyrase, PmbA/TldD"/>
    <property type="match status" value="1"/>
</dbReference>
<dbReference type="AlphaFoldDB" id="A0A2N3Q053"/>
<evidence type="ECO:0000313" key="6">
    <source>
        <dbReference type="Proteomes" id="UP000233293"/>
    </source>
</evidence>
<evidence type="ECO:0000256" key="1">
    <source>
        <dbReference type="ARBA" id="ARBA00005836"/>
    </source>
</evidence>
<proteinExistence type="inferred from homology"/>
<dbReference type="Gene3D" id="3.30.2290.10">
    <property type="entry name" value="PmbA/TldD superfamily"/>
    <property type="match status" value="1"/>
</dbReference>
<accession>A0A2N3Q053</accession>
<protein>
    <submittedName>
        <fullName evidence="5">Modulator protein</fullName>
    </submittedName>
</protein>
<organism evidence="5 6">
    <name type="scientific">Telmatospirillum siberiense</name>
    <dbReference type="NCBI Taxonomy" id="382514"/>
    <lineage>
        <taxon>Bacteria</taxon>
        <taxon>Pseudomonadati</taxon>
        <taxon>Pseudomonadota</taxon>
        <taxon>Alphaproteobacteria</taxon>
        <taxon>Rhodospirillales</taxon>
        <taxon>Rhodospirillaceae</taxon>
        <taxon>Telmatospirillum</taxon>
    </lineage>
</organism>
<sequence>MVAEEALSLLTDLIAKAKTLGADAADALLVDQASLSVAYRLGQPEKVERSESGDVGLRVFIGKRQALVSSSDRGRQALDDLADRAVAMARAVPEDPFCGLADPSQLARDLPPLDICDAVEPAPETLVDWAQRAEEAARAVPGVTNSEGAEAGWGKSMVALAGSNGLAHSYSVSSVQISAAVLAGDAKGGMERDYDFSSAVYASDLRSPEDVGHGAGHRAVRRLGAHKVKTARVPVIFDPRVSRGLLGHLSGAINGSSIARGTSFLKDSLGKQILPAGVTVIDDPHRQRGLRSKPCDGEGVANRRRAIIENGVLTTWLLDLRSARQLGLETTGHASRGVSSPPSPSVTNLWLEPGAVTPAELLSDIADGFYVTELFGMGVNGVTGDYSRGAAGFWISGGEIAYPVSEVTVAGNLKEMFLNLTPANDLVFRYGMDAPTVRIDGLTVAGA</sequence>
<dbReference type="GO" id="GO:0005829">
    <property type="term" value="C:cytosol"/>
    <property type="evidence" value="ECO:0007669"/>
    <property type="project" value="TreeGrafter"/>
</dbReference>
<name>A0A2N3Q053_9PROT</name>
<dbReference type="InterPro" id="IPR036059">
    <property type="entry name" value="TldD/PmbA_sf"/>
</dbReference>
<dbReference type="PANTHER" id="PTHR43421">
    <property type="entry name" value="METALLOPROTEASE PMBA"/>
    <property type="match status" value="1"/>
</dbReference>
<dbReference type="RefSeq" id="WP_101248995.1">
    <property type="nucleotide sequence ID" value="NZ_PIUM01000002.1"/>
</dbReference>
<dbReference type="EMBL" id="PIUM01000002">
    <property type="protein sequence ID" value="PKU26034.1"/>
    <property type="molecule type" value="Genomic_DNA"/>
</dbReference>
<dbReference type="InterPro" id="IPR047657">
    <property type="entry name" value="PmbA"/>
</dbReference>
<dbReference type="Pfam" id="PF01523">
    <property type="entry name" value="PmbA_TldD_1st"/>
    <property type="match status" value="1"/>
</dbReference>
<evidence type="ECO:0000259" key="3">
    <source>
        <dbReference type="Pfam" id="PF19289"/>
    </source>
</evidence>
<dbReference type="GO" id="GO:0006508">
    <property type="term" value="P:proteolysis"/>
    <property type="evidence" value="ECO:0007669"/>
    <property type="project" value="InterPro"/>
</dbReference>
<feature type="domain" description="Metalloprotease TldD/E central" evidence="4">
    <location>
        <begin position="121"/>
        <end position="223"/>
    </location>
</feature>
<dbReference type="OrthoDB" id="9803618at2"/>
<dbReference type="InterPro" id="IPR002510">
    <property type="entry name" value="Metalloprtase-TldD/E_N"/>
</dbReference>
<gene>
    <name evidence="5" type="ORF">CWS72_02515</name>
</gene>
<dbReference type="Pfam" id="PF19289">
    <property type="entry name" value="PmbA_TldD_3rd"/>
    <property type="match status" value="1"/>
</dbReference>
<dbReference type="InterPro" id="IPR045570">
    <property type="entry name" value="Metalloprtase-TldD/E_cen_dom"/>
</dbReference>
<feature type="domain" description="Metalloprotease TldD/E N-terminal" evidence="2">
    <location>
        <begin position="25"/>
        <end position="89"/>
    </location>
</feature>
<keyword evidence="6" id="KW-1185">Reference proteome</keyword>
<dbReference type="PANTHER" id="PTHR43421:SF1">
    <property type="entry name" value="METALLOPROTEASE PMBA"/>
    <property type="match status" value="1"/>
</dbReference>
<evidence type="ECO:0000259" key="4">
    <source>
        <dbReference type="Pfam" id="PF19290"/>
    </source>
</evidence>
<dbReference type="InterPro" id="IPR035068">
    <property type="entry name" value="TldD/PmbA_N"/>
</dbReference>
<evidence type="ECO:0000313" key="5">
    <source>
        <dbReference type="EMBL" id="PKU26034.1"/>
    </source>
</evidence>
<dbReference type="Proteomes" id="UP000233293">
    <property type="component" value="Unassembled WGS sequence"/>
</dbReference>
<evidence type="ECO:0000259" key="2">
    <source>
        <dbReference type="Pfam" id="PF01523"/>
    </source>
</evidence>
<dbReference type="InterPro" id="IPR045569">
    <property type="entry name" value="Metalloprtase-TldD/E_C"/>
</dbReference>
<comment type="similarity">
    <text evidence="1">Belongs to the peptidase U62 family.</text>
</comment>
<comment type="caution">
    <text evidence="5">The sequence shown here is derived from an EMBL/GenBank/DDBJ whole genome shotgun (WGS) entry which is preliminary data.</text>
</comment>
<dbReference type="Pfam" id="PF19290">
    <property type="entry name" value="PmbA_TldD_2nd"/>
    <property type="match status" value="1"/>
</dbReference>
<reference evidence="6" key="1">
    <citation type="submission" date="2017-12" db="EMBL/GenBank/DDBJ databases">
        <title>Draft genome sequence of Telmatospirillum siberiense 26-4b1T, an acidotolerant peatland alphaproteobacterium potentially involved in sulfur cycling.</title>
        <authorList>
            <person name="Hausmann B."/>
            <person name="Pjevac P."/>
            <person name="Schreck K."/>
            <person name="Herbold C.W."/>
            <person name="Daims H."/>
            <person name="Wagner M."/>
            <person name="Pester M."/>
            <person name="Loy A."/>
        </authorList>
    </citation>
    <scope>NUCLEOTIDE SEQUENCE [LARGE SCALE GENOMIC DNA]</scope>
    <source>
        <strain evidence="6">26-4b1</strain>
    </source>
</reference>